<accession>A0ABT1WCX3</accession>
<evidence type="ECO:0000259" key="1">
    <source>
        <dbReference type="Pfam" id="PF12705"/>
    </source>
</evidence>
<dbReference type="Pfam" id="PF12705">
    <property type="entry name" value="PDDEXK_1"/>
    <property type="match status" value="1"/>
</dbReference>
<dbReference type="InterPro" id="IPR038726">
    <property type="entry name" value="PDDEXK_AddAB-type"/>
</dbReference>
<keyword evidence="3" id="KW-1185">Reference proteome</keyword>
<comment type="caution">
    <text evidence="2">The sequence shown here is derived from an EMBL/GenBank/DDBJ whole genome shotgun (WGS) entry which is preliminary data.</text>
</comment>
<protein>
    <submittedName>
        <fullName evidence="2">PD-(D/E)XK nuclease family protein</fullName>
    </submittedName>
</protein>
<reference evidence="2 3" key="1">
    <citation type="submission" date="2022-06" db="EMBL/GenBank/DDBJ databases">
        <title>Endosaccharibacter gen. nov., sp. nov., endophytic bacteria isolated from sugarcane.</title>
        <authorList>
            <person name="Pitiwittayakul N."/>
            <person name="Yukphan P."/>
            <person name="Charoenyingcharoen P."/>
            <person name="Tanasupawat S."/>
        </authorList>
    </citation>
    <scope>NUCLEOTIDE SEQUENCE [LARGE SCALE GENOMIC DNA]</scope>
    <source>
        <strain evidence="2 3">KSS8</strain>
    </source>
</reference>
<evidence type="ECO:0000313" key="3">
    <source>
        <dbReference type="Proteomes" id="UP001524587"/>
    </source>
</evidence>
<dbReference type="Proteomes" id="UP001524587">
    <property type="component" value="Unassembled WGS sequence"/>
</dbReference>
<gene>
    <name evidence="2" type="ORF">NFI95_16080</name>
</gene>
<sequence length="351" mass="38298">MRLCTLRAALSRSGGAGDWVLHSPRAWLGTAFHRLMAARPSDDGEAELLWEDAIRELLAAASGHRLDRRFASPERWPGYYLVRQRAITSAVESELSRRTGARPAKLAPSTAGTEKFLTARNGLLTGRPDQFDQHSVTEYKSALPDPAWAEAASLVDGYWRQLRLYAVLIGETAGWPATARIVSASGQVLEQSIERRDCEAEADAAVAGLQAMNEALERGCSSSELASPGEIACEQCQYQAICPAFWSWCAAGSWPQLREPAARGALESVDHGLDGDLYAITLRADGRHGESGPLSLALRRSVHGDLTACRRGTQIRIVHTHVRRDGRLRANISTCVFSEDDLPELELKGSV</sequence>
<organism evidence="2 3">
    <name type="scientific">Endosaccharibacter trunci</name>
    <dbReference type="NCBI Taxonomy" id="2812733"/>
    <lineage>
        <taxon>Bacteria</taxon>
        <taxon>Pseudomonadati</taxon>
        <taxon>Pseudomonadota</taxon>
        <taxon>Alphaproteobacteria</taxon>
        <taxon>Acetobacterales</taxon>
        <taxon>Acetobacteraceae</taxon>
        <taxon>Endosaccharibacter</taxon>
    </lineage>
</organism>
<proteinExistence type="predicted"/>
<evidence type="ECO:0000313" key="2">
    <source>
        <dbReference type="EMBL" id="MCQ8279961.1"/>
    </source>
</evidence>
<feature type="domain" description="PD-(D/E)XK endonuclease-like" evidence="1">
    <location>
        <begin position="4"/>
        <end position="243"/>
    </location>
</feature>
<dbReference type="EMBL" id="JAMSKV010000019">
    <property type="protein sequence ID" value="MCQ8279961.1"/>
    <property type="molecule type" value="Genomic_DNA"/>
</dbReference>
<dbReference type="InterPro" id="IPR011604">
    <property type="entry name" value="PDDEXK-like_dom_sf"/>
</dbReference>
<dbReference type="Gene3D" id="3.90.320.10">
    <property type="match status" value="1"/>
</dbReference>
<name>A0ABT1WCX3_9PROT</name>